<keyword evidence="4" id="KW-1185">Reference proteome</keyword>
<dbReference type="Proteomes" id="UP000318017">
    <property type="component" value="Chromosome"/>
</dbReference>
<dbReference type="Gene3D" id="3.40.50.620">
    <property type="entry name" value="HUPs"/>
    <property type="match status" value="2"/>
</dbReference>
<dbReference type="PRINTS" id="PR01438">
    <property type="entry name" value="UNVRSLSTRESS"/>
</dbReference>
<dbReference type="Pfam" id="PF00582">
    <property type="entry name" value="Usp"/>
    <property type="match status" value="2"/>
</dbReference>
<dbReference type="InterPro" id="IPR006015">
    <property type="entry name" value="Universal_stress_UspA"/>
</dbReference>
<feature type="domain" description="UspA" evidence="2">
    <location>
        <begin position="154"/>
        <end position="286"/>
    </location>
</feature>
<accession>A0A518G8E0</accession>
<dbReference type="SUPFAM" id="SSF52402">
    <property type="entry name" value="Adenine nucleotide alpha hydrolases-like"/>
    <property type="match status" value="2"/>
</dbReference>
<name>A0A518G8E0_9BACT</name>
<reference evidence="3 4" key="1">
    <citation type="submission" date="2019-02" db="EMBL/GenBank/DDBJ databases">
        <title>Deep-cultivation of Planctomycetes and their phenomic and genomic characterization uncovers novel biology.</title>
        <authorList>
            <person name="Wiegand S."/>
            <person name="Jogler M."/>
            <person name="Boedeker C."/>
            <person name="Pinto D."/>
            <person name="Vollmers J."/>
            <person name="Rivas-Marin E."/>
            <person name="Kohn T."/>
            <person name="Peeters S.H."/>
            <person name="Heuer A."/>
            <person name="Rast P."/>
            <person name="Oberbeckmann S."/>
            <person name="Bunk B."/>
            <person name="Jeske O."/>
            <person name="Meyerdierks A."/>
            <person name="Storesund J.E."/>
            <person name="Kallscheuer N."/>
            <person name="Luecker S."/>
            <person name="Lage O.M."/>
            <person name="Pohl T."/>
            <person name="Merkel B.J."/>
            <person name="Hornburger P."/>
            <person name="Mueller R.-W."/>
            <person name="Bruemmer F."/>
            <person name="Labrenz M."/>
            <person name="Spormann A.M."/>
            <person name="Op den Camp H."/>
            <person name="Overmann J."/>
            <person name="Amann R."/>
            <person name="Jetten M.S.M."/>
            <person name="Mascher T."/>
            <person name="Medema M.H."/>
            <person name="Devos D.P."/>
            <person name="Kaster A.-K."/>
            <person name="Ovreas L."/>
            <person name="Rohde M."/>
            <person name="Galperin M.Y."/>
            <person name="Jogler C."/>
        </authorList>
    </citation>
    <scope>NUCLEOTIDE SEQUENCE [LARGE SCALE GENOMIC DNA]</scope>
    <source>
        <strain evidence="3 4">Q31a</strain>
    </source>
</reference>
<comment type="similarity">
    <text evidence="1">Belongs to the universal stress protein A family.</text>
</comment>
<evidence type="ECO:0000313" key="3">
    <source>
        <dbReference type="EMBL" id="QDV24855.1"/>
    </source>
</evidence>
<proteinExistence type="inferred from homology"/>
<evidence type="ECO:0000259" key="2">
    <source>
        <dbReference type="Pfam" id="PF00582"/>
    </source>
</evidence>
<evidence type="ECO:0000313" key="4">
    <source>
        <dbReference type="Proteomes" id="UP000318017"/>
    </source>
</evidence>
<sequence length="297" mass="32517">MHVLLASDGSPEAFDTARLLGRLPFDVKPLVTVVTALSTSQFEMLSSNAGTKLLEVERAAAEEQFAELSEILASATDRVDLVIARGHPRRLILKIAQEQQVDLIAMGARGHWAIHRAILGSTTDFIANHAKCSVLVVRSNAPQALKENPAAPLKVMLAYDGSPLSQEALRQVSQFNWGDSTQLHVRMLLERPTLLPDDVVYDELTMSEQGKLLDQLVEAAAFQCPSTHAVTETVHVGSALRSISEKHRNDLLFIGGTGKSAVVQLFLGSDSRYLLHHGECSIWIARPTEWSETSSKH</sequence>
<gene>
    <name evidence="3" type="ORF">Q31a_31770</name>
</gene>
<dbReference type="RefSeq" id="WP_145079102.1">
    <property type="nucleotide sequence ID" value="NZ_CP036298.1"/>
</dbReference>
<dbReference type="InterPro" id="IPR014729">
    <property type="entry name" value="Rossmann-like_a/b/a_fold"/>
</dbReference>
<dbReference type="KEGG" id="ahel:Q31a_31770"/>
<dbReference type="OrthoDB" id="6368426at2"/>
<evidence type="ECO:0000256" key="1">
    <source>
        <dbReference type="ARBA" id="ARBA00008791"/>
    </source>
</evidence>
<dbReference type="PANTHER" id="PTHR43010">
    <property type="entry name" value="UNIVERSAL STRESS PROTEIN SLR1230"/>
    <property type="match status" value="1"/>
</dbReference>
<dbReference type="InterPro" id="IPR006016">
    <property type="entry name" value="UspA"/>
</dbReference>
<dbReference type="AlphaFoldDB" id="A0A518G8E0"/>
<organism evidence="3 4">
    <name type="scientific">Aureliella helgolandensis</name>
    <dbReference type="NCBI Taxonomy" id="2527968"/>
    <lineage>
        <taxon>Bacteria</taxon>
        <taxon>Pseudomonadati</taxon>
        <taxon>Planctomycetota</taxon>
        <taxon>Planctomycetia</taxon>
        <taxon>Pirellulales</taxon>
        <taxon>Pirellulaceae</taxon>
        <taxon>Aureliella</taxon>
    </lineage>
</organism>
<feature type="domain" description="UspA" evidence="2">
    <location>
        <begin position="2"/>
        <end position="138"/>
    </location>
</feature>
<protein>
    <submittedName>
        <fullName evidence="3">Universal stress protein</fullName>
    </submittedName>
</protein>
<dbReference type="PANTHER" id="PTHR43010:SF1">
    <property type="entry name" value="USPA DOMAIN-CONTAINING PROTEIN"/>
    <property type="match status" value="1"/>
</dbReference>
<dbReference type="InterPro" id="IPR051688">
    <property type="entry name" value="USP_A"/>
</dbReference>
<dbReference type="CDD" id="cd00293">
    <property type="entry name" value="USP-like"/>
    <property type="match status" value="2"/>
</dbReference>
<dbReference type="EMBL" id="CP036298">
    <property type="protein sequence ID" value="QDV24855.1"/>
    <property type="molecule type" value="Genomic_DNA"/>
</dbReference>